<dbReference type="AlphaFoldDB" id="A0A166N2C8"/>
<evidence type="ECO:0000313" key="2">
    <source>
        <dbReference type="EMBL" id="KZP24578.1"/>
    </source>
</evidence>
<evidence type="ECO:0000256" key="1">
    <source>
        <dbReference type="SAM" id="Phobius"/>
    </source>
</evidence>
<dbReference type="STRING" id="436010.A0A166N2C8"/>
<dbReference type="PANTHER" id="PTHR28251">
    <property type="entry name" value="V-TYPE ATPASE ASSEMBLY FACTOR PKR1"/>
    <property type="match status" value="1"/>
</dbReference>
<feature type="transmembrane region" description="Helical" evidence="1">
    <location>
        <begin position="279"/>
        <end position="300"/>
    </location>
</feature>
<proteinExistence type="predicted"/>
<reference evidence="2 3" key="1">
    <citation type="journal article" date="2016" name="Mol. Biol. Evol.">
        <title>Comparative Genomics of Early-Diverging Mushroom-Forming Fungi Provides Insights into the Origins of Lignocellulose Decay Capabilities.</title>
        <authorList>
            <person name="Nagy L.G."/>
            <person name="Riley R."/>
            <person name="Tritt A."/>
            <person name="Adam C."/>
            <person name="Daum C."/>
            <person name="Floudas D."/>
            <person name="Sun H."/>
            <person name="Yadav J.S."/>
            <person name="Pangilinan J."/>
            <person name="Larsson K.H."/>
            <person name="Matsuura K."/>
            <person name="Barry K."/>
            <person name="Labutti K."/>
            <person name="Kuo R."/>
            <person name="Ohm R.A."/>
            <person name="Bhattacharya S.S."/>
            <person name="Shirouzu T."/>
            <person name="Yoshinaga Y."/>
            <person name="Martin F.M."/>
            <person name="Grigoriev I.V."/>
            <person name="Hibbett D.S."/>
        </authorList>
    </citation>
    <scope>NUCLEOTIDE SEQUENCE [LARGE SCALE GENOMIC DNA]</scope>
    <source>
        <strain evidence="2 3">CBS 109695</strain>
    </source>
</reference>
<evidence type="ECO:0000313" key="3">
    <source>
        <dbReference type="Proteomes" id="UP000076532"/>
    </source>
</evidence>
<dbReference type="GO" id="GO:0005789">
    <property type="term" value="C:endoplasmic reticulum membrane"/>
    <property type="evidence" value="ECO:0007669"/>
    <property type="project" value="TreeGrafter"/>
</dbReference>
<keyword evidence="1" id="KW-1133">Transmembrane helix</keyword>
<keyword evidence="3" id="KW-1185">Reference proteome</keyword>
<protein>
    <submittedName>
        <fullName evidence="2">Uncharacterized protein</fullName>
    </submittedName>
</protein>
<dbReference type="InterPro" id="IPR013945">
    <property type="entry name" value="Pkr1"/>
</dbReference>
<dbReference type="GO" id="GO:0070072">
    <property type="term" value="P:vacuolar proton-transporting V-type ATPase complex assembly"/>
    <property type="evidence" value="ECO:0007669"/>
    <property type="project" value="InterPro"/>
</dbReference>
<keyword evidence="1" id="KW-0812">Transmembrane</keyword>
<dbReference type="Proteomes" id="UP000076532">
    <property type="component" value="Unassembled WGS sequence"/>
</dbReference>
<organism evidence="2 3">
    <name type="scientific">Athelia psychrophila</name>
    <dbReference type="NCBI Taxonomy" id="1759441"/>
    <lineage>
        <taxon>Eukaryota</taxon>
        <taxon>Fungi</taxon>
        <taxon>Dikarya</taxon>
        <taxon>Basidiomycota</taxon>
        <taxon>Agaricomycotina</taxon>
        <taxon>Agaricomycetes</taxon>
        <taxon>Agaricomycetidae</taxon>
        <taxon>Atheliales</taxon>
        <taxon>Atheliaceae</taxon>
        <taxon>Athelia</taxon>
    </lineage>
</organism>
<dbReference type="PANTHER" id="PTHR28251:SF1">
    <property type="entry name" value="V-TYPE ATPASE ASSEMBLY FACTOR PKR1"/>
    <property type="match status" value="1"/>
</dbReference>
<sequence>MSTLFPETLPDYILPPFETLLIKGDYHPSAPIHLCLSHTQARPHSRALLLTPSRATFKRALQEHHDDWLSTHSGHGRMMEVSRRIDVFYPPSPAHLALMLFMLRVNGSEKATDAEMRFVVRGTPVLLVLLEPSAYFSDATKSYTVSSYLTMITQTLACLAYLSGELSENVSFALFDSGLDQLKLPVLPGLPQSVREQEEEDAAHSPRVEPVAALVQKYFQWVGVFDRVPSNEEMDTSDTVRAHRLRLYALGGHTNATPAESSNFLDNILTPGSSLNPTFLLIVDAAFTFLLLVFIMLAYLTGGSIHVFALMGIEFCLWASVKWFVNELKNAPVIEPETAESKKDL</sequence>
<accession>A0A166N2C8</accession>
<dbReference type="EMBL" id="KV417525">
    <property type="protein sequence ID" value="KZP24578.1"/>
    <property type="molecule type" value="Genomic_DNA"/>
</dbReference>
<keyword evidence="1" id="KW-0472">Membrane</keyword>
<name>A0A166N2C8_9AGAM</name>
<gene>
    <name evidence="2" type="ORF">FIBSPDRAFT_1042042</name>
</gene>
<dbReference type="OrthoDB" id="3224367at2759"/>
<dbReference type="Pfam" id="PF08636">
    <property type="entry name" value="Pkr1"/>
    <property type="match status" value="1"/>
</dbReference>